<reference evidence="2 3" key="1">
    <citation type="submission" date="2023-01" db="EMBL/GenBank/DDBJ databases">
        <authorList>
            <person name="Whitehead M."/>
        </authorList>
    </citation>
    <scope>NUCLEOTIDE SEQUENCE [LARGE SCALE GENOMIC DNA]</scope>
</reference>
<evidence type="ECO:0000313" key="2">
    <source>
        <dbReference type="EMBL" id="CAI6366705.1"/>
    </source>
</evidence>
<dbReference type="EMBL" id="CARXXK010000004">
    <property type="protein sequence ID" value="CAI6366705.1"/>
    <property type="molecule type" value="Genomic_DNA"/>
</dbReference>
<dbReference type="Proteomes" id="UP001160148">
    <property type="component" value="Unassembled WGS sequence"/>
</dbReference>
<keyword evidence="3" id="KW-1185">Reference proteome</keyword>
<organism evidence="2 3">
    <name type="scientific">Macrosiphum euphorbiae</name>
    <name type="common">potato aphid</name>
    <dbReference type="NCBI Taxonomy" id="13131"/>
    <lineage>
        <taxon>Eukaryota</taxon>
        <taxon>Metazoa</taxon>
        <taxon>Ecdysozoa</taxon>
        <taxon>Arthropoda</taxon>
        <taxon>Hexapoda</taxon>
        <taxon>Insecta</taxon>
        <taxon>Pterygota</taxon>
        <taxon>Neoptera</taxon>
        <taxon>Paraneoptera</taxon>
        <taxon>Hemiptera</taxon>
        <taxon>Sternorrhyncha</taxon>
        <taxon>Aphidomorpha</taxon>
        <taxon>Aphidoidea</taxon>
        <taxon>Aphididae</taxon>
        <taxon>Macrosiphini</taxon>
        <taxon>Macrosiphum</taxon>
    </lineage>
</organism>
<dbReference type="AlphaFoldDB" id="A0AAV0XE90"/>
<feature type="coiled-coil region" evidence="1">
    <location>
        <begin position="63"/>
        <end position="97"/>
    </location>
</feature>
<proteinExistence type="predicted"/>
<name>A0AAV0XE90_9HEMI</name>
<accession>A0AAV0XE90</accession>
<gene>
    <name evidence="2" type="ORF">MEUPH1_LOCUS21254</name>
</gene>
<evidence type="ECO:0000313" key="3">
    <source>
        <dbReference type="Proteomes" id="UP001160148"/>
    </source>
</evidence>
<comment type="caution">
    <text evidence="2">The sequence shown here is derived from an EMBL/GenBank/DDBJ whole genome shotgun (WGS) entry which is preliminary data.</text>
</comment>
<sequence length="335" mass="37848">MPPTTPNAVSQVATRAKTAALLTLDVFNKTMAEHQKTQIETLDQCKLLCESQSSKFTELKESISHLSTQVADLKLDNDNLRENISNLNKRIQDLEAVNSCRPTFSASTVPSILQEISERERCSRNVIIRGLKESSSSVIEERISDDTSKIAEIIDPYFPEAVANLKSIRLGKPNDRGPRPLKVFFSSKEIALKLVSDFNKNARGLPPDSRPRSVTMTRDRTPLERESIRLVYTELENRKKNGETDLTINYRDGFPFIVPLSRSSQTRRHHASTSTFVHPKNYQVPTCHCLINRLLLRTKPSSTTAHVFQIYTTTVCITLNLNRLTVRAATQLNKL</sequence>
<evidence type="ECO:0000256" key="1">
    <source>
        <dbReference type="SAM" id="Coils"/>
    </source>
</evidence>
<keyword evidence="1" id="KW-0175">Coiled coil</keyword>
<protein>
    <submittedName>
        <fullName evidence="2">Uncharacterized protein</fullName>
    </submittedName>
</protein>